<evidence type="ECO:0008006" key="3">
    <source>
        <dbReference type="Google" id="ProtNLM"/>
    </source>
</evidence>
<accession>A0A0A2M0F3</accession>
<reference evidence="1 2" key="1">
    <citation type="submission" date="2013-09" db="EMBL/GenBank/DDBJ databases">
        <authorList>
            <person name="Zeng Z."/>
            <person name="Chen C."/>
        </authorList>
    </citation>
    <scope>NUCLEOTIDE SEQUENCE [LARGE SCALE GENOMIC DNA]</scope>
    <source>
        <strain evidence="1 2">WB 3.3-2</strain>
    </source>
</reference>
<evidence type="ECO:0000313" key="1">
    <source>
        <dbReference type="EMBL" id="KGO84958.1"/>
    </source>
</evidence>
<dbReference type="InterPro" id="IPR015996">
    <property type="entry name" value="UCP028451"/>
</dbReference>
<keyword evidence="2" id="KW-1185">Reference proteome</keyword>
<dbReference type="PIRSF" id="PIRSF028451">
    <property type="entry name" value="UCP028451"/>
    <property type="match status" value="1"/>
</dbReference>
<dbReference type="eggNOG" id="COG5587">
    <property type="taxonomic scope" value="Bacteria"/>
</dbReference>
<dbReference type="EMBL" id="JRLX01000030">
    <property type="protein sequence ID" value="KGO84958.1"/>
    <property type="molecule type" value="Genomic_DNA"/>
</dbReference>
<organism evidence="1 2">
    <name type="scientific">Flavobacterium rivuli WB 3.3-2 = DSM 21788</name>
    <dbReference type="NCBI Taxonomy" id="1121895"/>
    <lineage>
        <taxon>Bacteria</taxon>
        <taxon>Pseudomonadati</taxon>
        <taxon>Bacteroidota</taxon>
        <taxon>Flavobacteriia</taxon>
        <taxon>Flavobacteriales</taxon>
        <taxon>Flavobacteriaceae</taxon>
        <taxon>Flavobacterium</taxon>
    </lineage>
</organism>
<dbReference type="Pfam" id="PF09365">
    <property type="entry name" value="DUF2461"/>
    <property type="match status" value="1"/>
</dbReference>
<dbReference type="Proteomes" id="UP000030152">
    <property type="component" value="Unassembled WGS sequence"/>
</dbReference>
<protein>
    <recommendedName>
        <fullName evidence="3">TIGR02453 family protein</fullName>
    </recommendedName>
</protein>
<dbReference type="PANTHER" id="PTHR36452">
    <property type="entry name" value="CHROMOSOME 12, WHOLE GENOME SHOTGUN SEQUENCE"/>
    <property type="match status" value="1"/>
</dbReference>
<proteinExistence type="predicted"/>
<dbReference type="OrthoDB" id="9794241at2"/>
<dbReference type="RefSeq" id="WP_020211962.1">
    <property type="nucleotide sequence ID" value="NZ_JRLX01000030.1"/>
</dbReference>
<gene>
    <name evidence="1" type="ORF">Q765_18805</name>
</gene>
<dbReference type="AlphaFoldDB" id="A0A0A2M0F3"/>
<dbReference type="PANTHER" id="PTHR36452:SF1">
    <property type="entry name" value="DUF2461 DOMAIN-CONTAINING PROTEIN"/>
    <property type="match status" value="1"/>
</dbReference>
<sequence length="231" mass="26692">MQNQQQLNIPASSLDFLKQLQQNNNRDWFNSHKEDYLQQLEIIEKFAYGLLAELNIHDVIETPSGKKALQRIYRDTRFSADKTPYKKYWGGGFTRATSQRRGGYYFHLESGNTFVAGGFWAPNAQDLKRVREDINYDAAPLRKILSSKLFTSTFGTLQGEQVKTSPKGFDATHEAIDLLRYKQFLLIKRFTDEEVTSPSFLKEASQAYKNMRPFFDYMSEVLTTNSNGQPI</sequence>
<comment type="caution">
    <text evidence="1">The sequence shown here is derived from an EMBL/GenBank/DDBJ whole genome shotgun (WGS) entry which is preliminary data.</text>
</comment>
<dbReference type="InterPro" id="IPR012808">
    <property type="entry name" value="CHP02453"/>
</dbReference>
<dbReference type="NCBIfam" id="TIGR02453">
    <property type="entry name" value="TIGR02453 family protein"/>
    <property type="match status" value="1"/>
</dbReference>
<name>A0A0A2M0F3_9FLAO</name>
<evidence type="ECO:0000313" key="2">
    <source>
        <dbReference type="Proteomes" id="UP000030152"/>
    </source>
</evidence>